<proteinExistence type="predicted"/>
<evidence type="ECO:0000256" key="1">
    <source>
        <dbReference type="SAM" id="MobiDB-lite"/>
    </source>
</evidence>
<accession>A0A1G7D609</accession>
<dbReference type="RefSeq" id="WP_092785946.1">
    <property type="nucleotide sequence ID" value="NZ_FNAP01000007.1"/>
</dbReference>
<reference evidence="2 3" key="1">
    <citation type="submission" date="2016-10" db="EMBL/GenBank/DDBJ databases">
        <authorList>
            <person name="de Groot N.N."/>
        </authorList>
    </citation>
    <scope>NUCLEOTIDE SEQUENCE [LARGE SCALE GENOMIC DNA]</scope>
    <source>
        <strain evidence="2 3">ATCC 700224</strain>
    </source>
</reference>
<gene>
    <name evidence="2" type="ORF">SAMN05421720_10723</name>
</gene>
<dbReference type="STRING" id="69960.SAMN05421720_10723"/>
<protein>
    <submittedName>
        <fullName evidence="2">Uncharacterized protein</fullName>
    </submittedName>
</protein>
<dbReference type="AlphaFoldDB" id="A0A1G7D609"/>
<dbReference type="Proteomes" id="UP000199412">
    <property type="component" value="Unassembled WGS sequence"/>
</dbReference>
<evidence type="ECO:0000313" key="2">
    <source>
        <dbReference type="EMBL" id="SDE46185.1"/>
    </source>
</evidence>
<keyword evidence="3" id="KW-1185">Reference proteome</keyword>
<dbReference type="OrthoDB" id="9033474at2"/>
<sequence>MTAMQPDMFGGPSVADGPEPKHKPRRPGGYAARPGGGPKGETCRTCLHYVRKGRGKSVYRKCDLLRDVWTNGTGSDIRAGAPACCLWKEVSE</sequence>
<name>A0A1G7D609_9PROT</name>
<evidence type="ECO:0000313" key="3">
    <source>
        <dbReference type="Proteomes" id="UP000199412"/>
    </source>
</evidence>
<dbReference type="EMBL" id="FNAP01000007">
    <property type="protein sequence ID" value="SDE46185.1"/>
    <property type="molecule type" value="Genomic_DNA"/>
</dbReference>
<feature type="region of interest" description="Disordered" evidence="1">
    <location>
        <begin position="1"/>
        <end position="41"/>
    </location>
</feature>
<organism evidence="2 3">
    <name type="scientific">Rhodospira trueperi</name>
    <dbReference type="NCBI Taxonomy" id="69960"/>
    <lineage>
        <taxon>Bacteria</taxon>
        <taxon>Pseudomonadati</taxon>
        <taxon>Pseudomonadota</taxon>
        <taxon>Alphaproteobacteria</taxon>
        <taxon>Rhodospirillales</taxon>
        <taxon>Rhodospirillaceae</taxon>
        <taxon>Rhodospira</taxon>
    </lineage>
</organism>